<proteinExistence type="predicted"/>
<dbReference type="GO" id="GO:0016757">
    <property type="term" value="F:glycosyltransferase activity"/>
    <property type="evidence" value="ECO:0007669"/>
    <property type="project" value="UniProtKB-KW"/>
</dbReference>
<dbReference type="InterPro" id="IPR029057">
    <property type="entry name" value="PRTase-like"/>
</dbReference>
<dbReference type="Proteomes" id="UP000826921">
    <property type="component" value="Unassembled WGS sequence"/>
</dbReference>
<evidence type="ECO:0008006" key="4">
    <source>
        <dbReference type="Google" id="ProtNLM"/>
    </source>
</evidence>
<organism evidence="2 3">
    <name type="scientific">Streptococcus gordonii</name>
    <dbReference type="NCBI Taxonomy" id="1302"/>
    <lineage>
        <taxon>Bacteria</taxon>
        <taxon>Bacillati</taxon>
        <taxon>Bacillota</taxon>
        <taxon>Bacilli</taxon>
        <taxon>Lactobacillales</taxon>
        <taxon>Streptococcaceae</taxon>
        <taxon>Streptococcus</taxon>
    </lineage>
</organism>
<dbReference type="SUPFAM" id="SSF53271">
    <property type="entry name" value="PRTase-like"/>
    <property type="match status" value="1"/>
</dbReference>
<dbReference type="PANTHER" id="PTHR11608">
    <property type="entry name" value="BIFUNCTIONAL PROTEIN PYRR"/>
    <property type="match status" value="1"/>
</dbReference>
<dbReference type="Gene3D" id="3.40.50.2020">
    <property type="match status" value="1"/>
</dbReference>
<gene>
    <name evidence="2" type="ORF">K1I74_06325</name>
</gene>
<keyword evidence="1" id="KW-0808">Transferase</keyword>
<dbReference type="EMBL" id="JAHZQA010000004">
    <property type="protein sequence ID" value="MBZ2127676.1"/>
    <property type="molecule type" value="Genomic_DNA"/>
</dbReference>
<protein>
    <recommendedName>
        <fullName evidence="4">Uracil phosphoribosyltransferase</fullName>
    </recommendedName>
</protein>
<dbReference type="InterPro" id="IPR050137">
    <property type="entry name" value="PyrR_bifunctional"/>
</dbReference>
<evidence type="ECO:0000256" key="1">
    <source>
        <dbReference type="ARBA" id="ARBA00022676"/>
    </source>
</evidence>
<evidence type="ECO:0000313" key="3">
    <source>
        <dbReference type="Proteomes" id="UP000826921"/>
    </source>
</evidence>
<sequence length="63" mass="7455">MKTKEVVDDITMNRAITQIIYEIIERSKDLNQVVLVGIKTRRVHLAYRIQKRLAQCLCQNGYY</sequence>
<dbReference type="PANTHER" id="PTHR11608:SF0">
    <property type="entry name" value="BIFUNCTIONAL PROTEIN PYRR"/>
    <property type="match status" value="1"/>
</dbReference>
<keyword evidence="1" id="KW-0328">Glycosyltransferase</keyword>
<comment type="caution">
    <text evidence="2">The sequence shown here is derived from an EMBL/GenBank/DDBJ whole genome shotgun (WGS) entry which is preliminary data.</text>
</comment>
<evidence type="ECO:0000313" key="2">
    <source>
        <dbReference type="EMBL" id="MBZ2127676.1"/>
    </source>
</evidence>
<name>A0AB35FTA6_STRGN</name>
<dbReference type="AlphaFoldDB" id="A0AB35FTA6"/>
<accession>A0AB35FTA6</accession>
<reference evidence="2" key="1">
    <citation type="submission" date="2021-07" db="EMBL/GenBank/DDBJ databases">
        <title>Occurrence of streptococci in the human mouth that bind to a non-human glycan.</title>
        <authorList>
            <person name="Cross B."/>
            <person name="Thamadilok S."/>
            <person name="Bensing B."/>
            <person name="Sasmal A."/>
            <person name="Khedri Z."/>
            <person name="Deng L."/>
            <person name="Yu H."/>
            <person name="Mehta A."/>
            <person name="Aluvathingal J."/>
            <person name="Nadendla S."/>
            <person name="Vickerman M."/>
            <person name="Chen X."/>
            <person name="Dewhirst F."/>
            <person name="Gill A."/>
            <person name="Lettrichova I."/>
            <person name="Diaz S."/>
            <person name="Gill S."/>
            <person name="Tettelin H."/>
            <person name="Iverson T."/>
            <person name="Sullam P."/>
            <person name="Varki A."/>
            <person name="Ruhl S."/>
        </authorList>
    </citation>
    <scope>NUCLEOTIDE SEQUENCE</scope>
    <source>
        <strain evidence="2">SK9</strain>
    </source>
</reference>